<feature type="compositionally biased region" description="Pro residues" evidence="1">
    <location>
        <begin position="1386"/>
        <end position="1402"/>
    </location>
</feature>
<evidence type="ECO:0000313" key="5">
    <source>
        <dbReference type="Proteomes" id="UP000659630"/>
    </source>
</evidence>
<feature type="domain" description="BIG2" evidence="3">
    <location>
        <begin position="1222"/>
        <end position="1308"/>
    </location>
</feature>
<evidence type="ECO:0000256" key="2">
    <source>
        <dbReference type="SAM" id="SignalP"/>
    </source>
</evidence>
<dbReference type="SMART" id="SM00635">
    <property type="entry name" value="BID_2"/>
    <property type="match status" value="1"/>
</dbReference>
<feature type="compositionally biased region" description="Pro residues" evidence="1">
    <location>
        <begin position="1360"/>
        <end position="1376"/>
    </location>
</feature>
<feature type="compositionally biased region" description="Low complexity" evidence="1">
    <location>
        <begin position="1403"/>
        <end position="1417"/>
    </location>
</feature>
<protein>
    <submittedName>
        <fullName evidence="4">Ig-like domain-containing protein</fullName>
    </submittedName>
</protein>
<dbReference type="RefSeq" id="WP_186886955.1">
    <property type="nucleotide sequence ID" value="NZ_JACONZ010000001.1"/>
</dbReference>
<gene>
    <name evidence="4" type="ORF">H8S23_03770</name>
</gene>
<dbReference type="EMBL" id="JACONZ010000001">
    <property type="protein sequence ID" value="MBC5580616.1"/>
    <property type="molecule type" value="Genomic_DNA"/>
</dbReference>
<dbReference type="SUPFAM" id="SSF51126">
    <property type="entry name" value="Pectin lyase-like"/>
    <property type="match status" value="1"/>
</dbReference>
<dbReference type="Gene3D" id="2.60.40.1080">
    <property type="match status" value="1"/>
</dbReference>
<keyword evidence="2" id="KW-0732">Signal</keyword>
<feature type="region of interest" description="Disordered" evidence="1">
    <location>
        <begin position="1322"/>
        <end position="1461"/>
    </location>
</feature>
<dbReference type="PROSITE" id="PS51257">
    <property type="entry name" value="PROKAR_LIPOPROTEIN"/>
    <property type="match status" value="1"/>
</dbReference>
<sequence>MKKKITALLLAAAVVASVFAGCGSGPEPGGEPASVGSTAAEKTLVLSEPGVYSQASEYSDVVLKADGIVLENAVIHGSLTVDKAVGEGDATLRGCTVEGDVYLYGGGPNSVHFEDCSLGTVLAEKKDLRLVLDSGTRADVVSARTRVRFEISAEVKTVMVESSAASSELLLTDEARVDRVMLNAAAQLEQNSPLAELTVSKKAEGSSLNLTAGVEKAVLRGNCSLEVKAGIGELVLMDNASGSEIAVAKGAQIDVLATGVPLTLSGEGTVKRAISDEKEKLGGTLAPAVVEEKESPVLEGSGTASANLATPTKAPSATAAPTRKPAPAPTPWNPGGAGTATAVPAAPTATPAPTATASPTPTPTPVPVRVWDGSADTSWYTGDAQKYVLENAEQLAGLASLVNGGSDFAGITVTLGVNLDLDGREWTPIGASSRSGGGLAAGSTPFAGVFDGSGNTIAGLSISATSAADRGVGLFGAVAGSGAEVKGLTLTGVKVDVPSSKALGAVTGLLTDGAAISDCHVTGGVVSGTQGVGGIVGRGLKTGVVQNCSNAAAVAASSANAGGIAGAMYYDQDPAGTAGRSAFAVRGCANSGPVGGQSGVGGIVGLSTTCDIERCANSGTVTGSGTSIGGIAGEQKFGGTVSGCTNSAAATVTGGSYVGGVVGWVRYNAPGDIYNQTLTVTVENCKNQAAVTGKSCVAGIAGDIYWSAVLTGCVNSGAITSPGMGAGVAVEQSLSAGGAKDDNYSAARANRVEVTGCANSGAVAATPTSDLLYINSSDGGGCTVAVDGVILVDGDKIVAITDGTDRYSSLAEAVAGAPDGATISLPEGRYDETVVVGKTLTIRGSGTGKTVIAPSAATAKAFVVDRGCTSAAQADTAQPGSLTLEHLSLELPSGARGILVENTSNYTIRLKDVSAATADINTVFLYLRGEVAGGAARVQKDLSVEADGFRLNEDAGLTIDRVFSAFYFGNLTGGSLRLQNSDLRGARYAINLQQSAGMEVTVAASAVQGWTTLNAISNNCTFEVTGSTLTGYNSMTGTSNDYSVLVIDGGQIIGVDPVQGYVNTLHVADSTLRAVRAPGCCAEKYLSIQYGSAQNQAVFENVRFEAENDPLNGGSGLDIGPSDRLVVNGAEVPGAAPQFVKEDDGDYWLLKVSSAAAALTGEWYDDGTKATISTDTALHILKTEAESRKVWGYFSAVTEAAGQKCAVSCDVDIRDIAATDVPVTEITFVGESGGAATAAVGETRQFSAAVQPGNTTHRTVVWSSSDEGVAAVTADPLDPSRAQVTALAAGETILSAQAGGVTAQITLTVKAAANSALFALQENTPQEDAKTAAEQTPEPEAEKQPAPGQEEADIASPTPTIGPTPEPDWTPEPLPGPGTVTSPTPTIGPTPEPDWTPEPLPSPGAVTSTTPAATPVLSPTPDPAWTPGSPPVPAAADGEKTDDPPRAEMGPVPDWTPEPLR</sequence>
<accession>A0A923I888</accession>
<organism evidence="4 5">
    <name type="scientific">Anaerofilum hominis</name>
    <dbReference type="NCBI Taxonomy" id="2763016"/>
    <lineage>
        <taxon>Bacteria</taxon>
        <taxon>Bacillati</taxon>
        <taxon>Bacillota</taxon>
        <taxon>Clostridia</taxon>
        <taxon>Eubacteriales</taxon>
        <taxon>Oscillospiraceae</taxon>
        <taxon>Anaerofilum</taxon>
    </lineage>
</organism>
<dbReference type="Pfam" id="PF02368">
    <property type="entry name" value="Big_2"/>
    <property type="match status" value="1"/>
</dbReference>
<evidence type="ECO:0000313" key="4">
    <source>
        <dbReference type="EMBL" id="MBC5580616.1"/>
    </source>
</evidence>
<feature type="compositionally biased region" description="Low complexity" evidence="1">
    <location>
        <begin position="309"/>
        <end position="323"/>
    </location>
</feature>
<feature type="compositionally biased region" description="Basic and acidic residues" evidence="1">
    <location>
        <begin position="1437"/>
        <end position="1446"/>
    </location>
</feature>
<evidence type="ECO:0000259" key="3">
    <source>
        <dbReference type="SMART" id="SM00635"/>
    </source>
</evidence>
<name>A0A923I888_9FIRM</name>
<dbReference type="InterPro" id="IPR011050">
    <property type="entry name" value="Pectin_lyase_fold/virulence"/>
</dbReference>
<feature type="compositionally biased region" description="Pro residues" evidence="1">
    <location>
        <begin position="1418"/>
        <end position="1433"/>
    </location>
</feature>
<dbReference type="Proteomes" id="UP000659630">
    <property type="component" value="Unassembled WGS sequence"/>
</dbReference>
<feature type="signal peptide" evidence="2">
    <location>
        <begin position="1"/>
        <end position="20"/>
    </location>
</feature>
<proteinExistence type="predicted"/>
<keyword evidence="5" id="KW-1185">Reference proteome</keyword>
<feature type="compositionally biased region" description="Low complexity" evidence="1">
    <location>
        <begin position="1332"/>
        <end position="1349"/>
    </location>
</feature>
<evidence type="ECO:0000256" key="1">
    <source>
        <dbReference type="SAM" id="MobiDB-lite"/>
    </source>
</evidence>
<feature type="region of interest" description="Disordered" evidence="1">
    <location>
        <begin position="285"/>
        <end position="367"/>
    </location>
</feature>
<dbReference type="InterPro" id="IPR008964">
    <property type="entry name" value="Invasin/intimin_cell_adhesion"/>
</dbReference>
<feature type="compositionally biased region" description="Low complexity" evidence="1">
    <location>
        <begin position="339"/>
        <end position="359"/>
    </location>
</feature>
<dbReference type="InterPro" id="IPR003343">
    <property type="entry name" value="Big_2"/>
</dbReference>
<feature type="chain" id="PRO_5039289992" evidence="2">
    <location>
        <begin position="21"/>
        <end position="1461"/>
    </location>
</feature>
<reference evidence="4" key="1">
    <citation type="submission" date="2020-08" db="EMBL/GenBank/DDBJ databases">
        <title>Genome public.</title>
        <authorList>
            <person name="Liu C."/>
            <person name="Sun Q."/>
        </authorList>
    </citation>
    <scope>NUCLEOTIDE SEQUENCE</scope>
    <source>
        <strain evidence="4">BX8</strain>
    </source>
</reference>
<comment type="caution">
    <text evidence="4">The sequence shown here is derived from an EMBL/GenBank/DDBJ whole genome shotgun (WGS) entry which is preliminary data.</text>
</comment>
<dbReference type="Gene3D" id="2.160.20.110">
    <property type="match status" value="2"/>
</dbReference>
<dbReference type="SUPFAM" id="SSF49373">
    <property type="entry name" value="Invasin/intimin cell-adhesion fragments"/>
    <property type="match status" value="1"/>
</dbReference>